<evidence type="ECO:0000313" key="1">
    <source>
        <dbReference type="Proteomes" id="UP000887565"/>
    </source>
</evidence>
<proteinExistence type="predicted"/>
<sequence>MVIFINLTP</sequence>
<organism evidence="1 2">
    <name type="scientific">Romanomermis culicivorax</name>
    <name type="common">Nematode worm</name>
    <dbReference type="NCBI Taxonomy" id="13658"/>
    <lineage>
        <taxon>Eukaryota</taxon>
        <taxon>Metazoa</taxon>
        <taxon>Ecdysozoa</taxon>
        <taxon>Nematoda</taxon>
        <taxon>Enoplea</taxon>
        <taxon>Dorylaimia</taxon>
        <taxon>Mermithida</taxon>
        <taxon>Mermithoidea</taxon>
        <taxon>Mermithidae</taxon>
        <taxon>Romanomermis</taxon>
    </lineage>
</organism>
<accession>A0A915JWB7</accession>
<keyword evidence="1" id="KW-1185">Reference proteome</keyword>
<evidence type="ECO:0000313" key="2">
    <source>
        <dbReference type="WBParaSite" id="nRc.2.0.1.t30027-RA"/>
    </source>
</evidence>
<dbReference type="Proteomes" id="UP000887565">
    <property type="component" value="Unplaced"/>
</dbReference>
<reference evidence="2" key="1">
    <citation type="submission" date="2022-11" db="UniProtKB">
        <authorList>
            <consortium name="WormBaseParasite"/>
        </authorList>
    </citation>
    <scope>IDENTIFICATION</scope>
</reference>
<dbReference type="WBParaSite" id="nRc.2.0.1.t30027-RA">
    <property type="protein sequence ID" value="nRc.2.0.1.t30027-RA"/>
    <property type="gene ID" value="nRc.2.0.1.g30027"/>
</dbReference>
<name>A0A915JWB7_ROMCU</name>
<protein>
    <submittedName>
        <fullName evidence="2">Uncharacterized protein</fullName>
    </submittedName>
</protein>